<feature type="compositionally biased region" description="Basic residues" evidence="6">
    <location>
        <begin position="510"/>
        <end position="520"/>
    </location>
</feature>
<feature type="domain" description="EF-hand" evidence="8">
    <location>
        <begin position="171"/>
        <end position="206"/>
    </location>
</feature>
<dbReference type="GO" id="GO:0005509">
    <property type="term" value="F:calcium ion binding"/>
    <property type="evidence" value="ECO:0007669"/>
    <property type="project" value="InterPro"/>
</dbReference>
<name>A0A166BXC6_9AGAM</name>
<keyword evidence="4 7" id="KW-1133">Transmembrane helix</keyword>
<dbReference type="PANTHER" id="PTHR31323:SF1">
    <property type="entry name" value="MECHANOSENSITIVE ION CHANNEL PROTEIN"/>
    <property type="match status" value="1"/>
</dbReference>
<dbReference type="STRING" id="436010.A0A166BXC6"/>
<feature type="region of interest" description="Disordered" evidence="6">
    <location>
        <begin position="446"/>
        <end position="465"/>
    </location>
</feature>
<evidence type="ECO:0000313" key="10">
    <source>
        <dbReference type="Proteomes" id="UP000076532"/>
    </source>
</evidence>
<evidence type="ECO:0000256" key="4">
    <source>
        <dbReference type="ARBA" id="ARBA00022989"/>
    </source>
</evidence>
<feature type="compositionally biased region" description="Basic and acidic residues" evidence="6">
    <location>
        <begin position="1"/>
        <end position="11"/>
    </location>
</feature>
<feature type="transmembrane region" description="Helical" evidence="7">
    <location>
        <begin position="227"/>
        <end position="246"/>
    </location>
</feature>
<evidence type="ECO:0000256" key="2">
    <source>
        <dbReference type="ARBA" id="ARBA00022692"/>
    </source>
</evidence>
<keyword evidence="3" id="KW-0106">Calcium</keyword>
<dbReference type="GO" id="GO:0016020">
    <property type="term" value="C:membrane"/>
    <property type="evidence" value="ECO:0007669"/>
    <property type="project" value="UniProtKB-SubCell"/>
</dbReference>
<dbReference type="EMBL" id="KV417638">
    <property type="protein sequence ID" value="KZP13069.1"/>
    <property type="molecule type" value="Genomic_DNA"/>
</dbReference>
<feature type="compositionally biased region" description="Basic and acidic residues" evidence="6">
    <location>
        <begin position="72"/>
        <end position="101"/>
    </location>
</feature>
<dbReference type="Proteomes" id="UP000076532">
    <property type="component" value="Unassembled WGS sequence"/>
</dbReference>
<sequence length="529" mass="59609">MSPTERDERAEKRRSRNLTVPPPPPVRHDTFSTDMSKSEASSRPDTPAGLGMHSQAHGSDSPHRYPPSPLLDRGERDQLHKDNEHKDGARKDKAKEREEKETALHHAALVLKAAVLHDARNIRGKDSGLKALAWNVNSAHEAKRLAKSIYYRFKDRRRTYLLAADFHPAFATAAEADAAFRVFDKDGNGDISRGEIKGTLLKVYKERRFLSRSMRDVGIALKTLDHILLFFAFVILFFISLSVFGVNVASSLTSVYSLGIGASFIFKNAASNAFDAIMFLFVTHPFDTGDRVFIDDENFVVKKMGLFATVFTRADGTETYYFNSLLFTKFITNVRRSGKMFENLTMQVAWKTPIEKLDQLEVLINEWLQTEENRWFETSTSLTFQNIAFQRHLTITMAFGHNGTWQDWGLRNARKTAFHAAVQYYCRELDIDAREAPVPWAFVDPDTHEVPDSPGYDAQSPSGEYIPDLGLDAAQQAQAEADAAADRKAAMRNVLGFTPPEDRTGTQITRARKSRSRKTALRSMGADGF</sequence>
<dbReference type="InterPro" id="IPR023408">
    <property type="entry name" value="MscS_beta-dom_sf"/>
</dbReference>
<dbReference type="InterPro" id="IPR018247">
    <property type="entry name" value="EF_Hand_1_Ca_BS"/>
</dbReference>
<evidence type="ECO:0000256" key="1">
    <source>
        <dbReference type="ARBA" id="ARBA00004370"/>
    </source>
</evidence>
<dbReference type="InterPro" id="IPR011992">
    <property type="entry name" value="EF-hand-dom_pair"/>
</dbReference>
<dbReference type="PROSITE" id="PS00018">
    <property type="entry name" value="EF_HAND_1"/>
    <property type="match status" value="1"/>
</dbReference>
<organism evidence="9 10">
    <name type="scientific">Athelia psychrophila</name>
    <dbReference type="NCBI Taxonomy" id="1759441"/>
    <lineage>
        <taxon>Eukaryota</taxon>
        <taxon>Fungi</taxon>
        <taxon>Dikarya</taxon>
        <taxon>Basidiomycota</taxon>
        <taxon>Agaricomycotina</taxon>
        <taxon>Agaricomycetes</taxon>
        <taxon>Agaricomycetidae</taxon>
        <taxon>Atheliales</taxon>
        <taxon>Atheliaceae</taxon>
        <taxon>Athelia</taxon>
    </lineage>
</organism>
<proteinExistence type="predicted"/>
<dbReference type="SUPFAM" id="SSF50182">
    <property type="entry name" value="Sm-like ribonucleoproteins"/>
    <property type="match status" value="1"/>
</dbReference>
<dbReference type="AlphaFoldDB" id="A0A166BXC6"/>
<dbReference type="OrthoDB" id="3214063at2759"/>
<gene>
    <name evidence="9" type="ORF">FIBSPDRAFT_869683</name>
</gene>
<dbReference type="InterPro" id="IPR002048">
    <property type="entry name" value="EF_hand_dom"/>
</dbReference>
<evidence type="ECO:0000256" key="3">
    <source>
        <dbReference type="ARBA" id="ARBA00022837"/>
    </source>
</evidence>
<comment type="subcellular location">
    <subcellularLocation>
        <location evidence="1">Membrane</location>
    </subcellularLocation>
</comment>
<dbReference type="InterPro" id="IPR010920">
    <property type="entry name" value="LSM_dom_sf"/>
</dbReference>
<evidence type="ECO:0000256" key="7">
    <source>
        <dbReference type="SAM" id="Phobius"/>
    </source>
</evidence>
<reference evidence="9 10" key="1">
    <citation type="journal article" date="2016" name="Mol. Biol. Evol.">
        <title>Comparative Genomics of Early-Diverging Mushroom-Forming Fungi Provides Insights into the Origins of Lignocellulose Decay Capabilities.</title>
        <authorList>
            <person name="Nagy L.G."/>
            <person name="Riley R."/>
            <person name="Tritt A."/>
            <person name="Adam C."/>
            <person name="Daum C."/>
            <person name="Floudas D."/>
            <person name="Sun H."/>
            <person name="Yadav J.S."/>
            <person name="Pangilinan J."/>
            <person name="Larsson K.H."/>
            <person name="Matsuura K."/>
            <person name="Barry K."/>
            <person name="Labutti K."/>
            <person name="Kuo R."/>
            <person name="Ohm R.A."/>
            <person name="Bhattacharya S.S."/>
            <person name="Shirouzu T."/>
            <person name="Yoshinaga Y."/>
            <person name="Martin F.M."/>
            <person name="Grigoriev I.V."/>
            <person name="Hibbett D.S."/>
        </authorList>
    </citation>
    <scope>NUCLEOTIDE SEQUENCE [LARGE SCALE GENOMIC DNA]</scope>
    <source>
        <strain evidence="9 10">CBS 109695</strain>
    </source>
</reference>
<dbReference type="PANTHER" id="PTHR31323">
    <property type="entry name" value="MECHANOSENSITIVE ION CHANNEL PROTEIN MSY2"/>
    <property type="match status" value="1"/>
</dbReference>
<dbReference type="GO" id="GO:0005262">
    <property type="term" value="F:calcium channel activity"/>
    <property type="evidence" value="ECO:0007669"/>
    <property type="project" value="TreeGrafter"/>
</dbReference>
<evidence type="ECO:0000256" key="6">
    <source>
        <dbReference type="SAM" id="MobiDB-lite"/>
    </source>
</evidence>
<evidence type="ECO:0000256" key="5">
    <source>
        <dbReference type="ARBA" id="ARBA00023136"/>
    </source>
</evidence>
<keyword evidence="5 7" id="KW-0472">Membrane</keyword>
<feature type="region of interest" description="Disordered" evidence="6">
    <location>
        <begin position="496"/>
        <end position="529"/>
    </location>
</feature>
<feature type="compositionally biased region" description="Basic and acidic residues" evidence="6">
    <location>
        <begin position="26"/>
        <end position="42"/>
    </location>
</feature>
<accession>A0A166BXC6</accession>
<dbReference type="GO" id="GO:0006874">
    <property type="term" value="P:intracellular calcium ion homeostasis"/>
    <property type="evidence" value="ECO:0007669"/>
    <property type="project" value="TreeGrafter"/>
</dbReference>
<dbReference type="PROSITE" id="PS50222">
    <property type="entry name" value="EF_HAND_2"/>
    <property type="match status" value="1"/>
</dbReference>
<dbReference type="SUPFAM" id="SSF47473">
    <property type="entry name" value="EF-hand"/>
    <property type="match status" value="1"/>
</dbReference>
<evidence type="ECO:0000313" key="9">
    <source>
        <dbReference type="EMBL" id="KZP13069.1"/>
    </source>
</evidence>
<feature type="region of interest" description="Disordered" evidence="6">
    <location>
        <begin position="1"/>
        <end position="101"/>
    </location>
</feature>
<keyword evidence="2 7" id="KW-0812">Transmembrane</keyword>
<protein>
    <recommendedName>
        <fullName evidence="8">EF-hand domain-containing protein</fullName>
    </recommendedName>
</protein>
<dbReference type="Gene3D" id="2.30.30.60">
    <property type="match status" value="1"/>
</dbReference>
<dbReference type="InterPro" id="IPR006685">
    <property type="entry name" value="MscS_channel_2nd"/>
</dbReference>
<dbReference type="Pfam" id="PF00924">
    <property type="entry name" value="MS_channel_2nd"/>
    <property type="match status" value="1"/>
</dbReference>
<keyword evidence="10" id="KW-1185">Reference proteome</keyword>
<evidence type="ECO:0000259" key="8">
    <source>
        <dbReference type="PROSITE" id="PS50222"/>
    </source>
</evidence>